<dbReference type="InterPro" id="IPR016024">
    <property type="entry name" value="ARM-type_fold"/>
</dbReference>
<evidence type="ECO:0000256" key="8">
    <source>
        <dbReference type="ARBA" id="ARBA00022801"/>
    </source>
</evidence>
<keyword evidence="6 14" id="KW-0645">Protease</keyword>
<feature type="active site" description="Proton donor" evidence="11">
    <location>
        <position position="382"/>
    </location>
</feature>
<feature type="active site" description="Proton acceptor" evidence="11">
    <location>
        <position position="295"/>
    </location>
</feature>
<gene>
    <name evidence="16" type="ORF">Pcinc_021052</name>
</gene>
<keyword evidence="5 14" id="KW-0963">Cytoplasm</keyword>
<dbReference type="Gene3D" id="3.30.2010.30">
    <property type="match status" value="1"/>
</dbReference>
<evidence type="ECO:0000256" key="5">
    <source>
        <dbReference type="ARBA" id="ARBA00022490"/>
    </source>
</evidence>
<dbReference type="AlphaFoldDB" id="A0AAE1FGQ4"/>
<evidence type="ECO:0000256" key="14">
    <source>
        <dbReference type="RuleBase" id="RU361141"/>
    </source>
</evidence>
<dbReference type="FunFam" id="1.10.390.10:FF:000003">
    <property type="entry name" value="Leukotriene A(4) hydrolase"/>
    <property type="match status" value="1"/>
</dbReference>
<dbReference type="GO" id="GO:0004463">
    <property type="term" value="F:leukotriene-A4 hydrolase activity"/>
    <property type="evidence" value="ECO:0007669"/>
    <property type="project" value="UniProtKB-EC"/>
</dbReference>
<dbReference type="GO" id="GO:0019370">
    <property type="term" value="P:leukotriene biosynthetic process"/>
    <property type="evidence" value="ECO:0007669"/>
    <property type="project" value="UniProtKB-KW"/>
</dbReference>
<comment type="cofactor">
    <cofactor evidence="13 14">
        <name>Zn(2+)</name>
        <dbReference type="ChEBI" id="CHEBI:29105"/>
    </cofactor>
    <text evidence="13 14">Binds 1 zinc ion per subunit.</text>
</comment>
<accession>A0AAE1FGQ4</accession>
<evidence type="ECO:0000256" key="1">
    <source>
        <dbReference type="ARBA" id="ARBA00004496"/>
    </source>
</evidence>
<comment type="pathway">
    <text evidence="3 14">Lipid metabolism; leukotriene B4 biosynthesis.</text>
</comment>
<dbReference type="Pfam" id="PF17900">
    <property type="entry name" value="Peptidase_M1_N"/>
    <property type="match status" value="1"/>
</dbReference>
<evidence type="ECO:0000259" key="15">
    <source>
        <dbReference type="SMART" id="SM01263"/>
    </source>
</evidence>
<dbReference type="SUPFAM" id="SSF55486">
    <property type="entry name" value="Metalloproteases ('zincins'), catalytic domain"/>
    <property type="match status" value="1"/>
</dbReference>
<dbReference type="Pfam" id="PF09127">
    <property type="entry name" value="Leuk-A4-hydro_C"/>
    <property type="match status" value="1"/>
</dbReference>
<dbReference type="FunFam" id="3.30.2010.30:FF:000001">
    <property type="entry name" value="Leukotriene A(4) hydrolase"/>
    <property type="match status" value="1"/>
</dbReference>
<keyword evidence="10 14" id="KW-0482">Metalloprotease</keyword>
<keyword evidence="17" id="KW-1185">Reference proteome</keyword>
<feature type="binding site" evidence="13">
    <location>
        <position position="317"/>
    </location>
    <ligand>
        <name>Zn(2+)</name>
        <dbReference type="ChEBI" id="CHEBI:29105"/>
        <note>catalytic</note>
    </ligand>
</feature>
<dbReference type="InterPro" id="IPR015211">
    <property type="entry name" value="Peptidase_M1_C"/>
</dbReference>
<evidence type="ECO:0000256" key="3">
    <source>
        <dbReference type="ARBA" id="ARBA00004716"/>
    </source>
</evidence>
<dbReference type="InterPro" id="IPR027268">
    <property type="entry name" value="Peptidase_M4/M1_CTD_sf"/>
</dbReference>
<dbReference type="GO" id="GO:0070006">
    <property type="term" value="F:metalloaminopeptidase activity"/>
    <property type="evidence" value="ECO:0007669"/>
    <property type="project" value="UniProtKB-ARBA"/>
</dbReference>
<dbReference type="FunFam" id="2.60.40.1730:FF:000004">
    <property type="entry name" value="Leukotriene A(4) hydrolase"/>
    <property type="match status" value="1"/>
</dbReference>
<dbReference type="Proteomes" id="UP001286313">
    <property type="component" value="Unassembled WGS sequence"/>
</dbReference>
<evidence type="ECO:0000256" key="4">
    <source>
        <dbReference type="ARBA" id="ARBA00010136"/>
    </source>
</evidence>
<evidence type="ECO:0000313" key="17">
    <source>
        <dbReference type="Proteomes" id="UP001286313"/>
    </source>
</evidence>
<dbReference type="InterPro" id="IPR049980">
    <property type="entry name" value="LTA4H_cat"/>
</dbReference>
<dbReference type="GO" id="GO:0004301">
    <property type="term" value="F:epoxide hydrolase activity"/>
    <property type="evidence" value="ECO:0007669"/>
    <property type="project" value="TreeGrafter"/>
</dbReference>
<dbReference type="Gene3D" id="1.25.40.320">
    <property type="entry name" value="Peptidase M1, leukotriene A4 hydrolase/aminopeptidase C-terminal domain"/>
    <property type="match status" value="1"/>
</dbReference>
<dbReference type="PANTHER" id="PTHR45726:SF3">
    <property type="entry name" value="LEUKOTRIENE A-4 HYDROLASE"/>
    <property type="match status" value="1"/>
</dbReference>
<feature type="binding site" evidence="13">
    <location>
        <position position="294"/>
    </location>
    <ligand>
        <name>Zn(2+)</name>
        <dbReference type="ChEBI" id="CHEBI:29105"/>
        <note>catalytic</note>
    </ligand>
</feature>
<dbReference type="InterPro" id="IPR001930">
    <property type="entry name" value="Peptidase_M1"/>
</dbReference>
<evidence type="ECO:0000256" key="13">
    <source>
        <dbReference type="PIRSR" id="PIRSR612777-3"/>
    </source>
</evidence>
<dbReference type="GO" id="GO:0043171">
    <property type="term" value="P:peptide catabolic process"/>
    <property type="evidence" value="ECO:0007669"/>
    <property type="project" value="TreeGrafter"/>
</dbReference>
<dbReference type="SMART" id="SM01263">
    <property type="entry name" value="Leuk-A4-hydro_C"/>
    <property type="match status" value="1"/>
</dbReference>
<comment type="catalytic activity">
    <reaction evidence="14">
        <text>leukotriene A4 + H2O = leukotriene B4</text>
        <dbReference type="Rhea" id="RHEA:22324"/>
        <dbReference type="ChEBI" id="CHEBI:15377"/>
        <dbReference type="ChEBI" id="CHEBI:57461"/>
        <dbReference type="ChEBI" id="CHEBI:57463"/>
        <dbReference type="EC" id="3.3.2.6"/>
    </reaction>
</comment>
<evidence type="ECO:0000256" key="12">
    <source>
        <dbReference type="PIRSR" id="PIRSR612777-2"/>
    </source>
</evidence>
<dbReference type="FunFam" id="1.25.40.320:FF:000001">
    <property type="entry name" value="Leukotriene A(4) hydrolase"/>
    <property type="match status" value="1"/>
</dbReference>
<comment type="subcellular location">
    <subcellularLocation>
        <location evidence="2">Cell membrane</location>
        <topology evidence="2">Lipid-anchor</topology>
        <topology evidence="2">GPI-anchor</topology>
    </subcellularLocation>
    <subcellularLocation>
        <location evidence="1 14">Cytoplasm</location>
    </subcellularLocation>
</comment>
<dbReference type="GO" id="GO:0008270">
    <property type="term" value="F:zinc ion binding"/>
    <property type="evidence" value="ECO:0007669"/>
    <property type="project" value="InterPro"/>
</dbReference>
<keyword evidence="9 13" id="KW-0862">Zinc</keyword>
<evidence type="ECO:0000256" key="6">
    <source>
        <dbReference type="ARBA" id="ARBA00022670"/>
    </source>
</evidence>
<evidence type="ECO:0000256" key="2">
    <source>
        <dbReference type="ARBA" id="ARBA00004609"/>
    </source>
</evidence>
<dbReference type="InterPro" id="IPR012777">
    <property type="entry name" value="LTA4H"/>
</dbReference>
<dbReference type="GO" id="GO:0006508">
    <property type="term" value="P:proteolysis"/>
    <property type="evidence" value="ECO:0007669"/>
    <property type="project" value="UniProtKB-KW"/>
</dbReference>
<dbReference type="InterPro" id="IPR014782">
    <property type="entry name" value="Peptidase_M1_dom"/>
</dbReference>
<dbReference type="NCBIfam" id="TIGR02411">
    <property type="entry name" value="leuko_A4_hydro"/>
    <property type="match status" value="1"/>
</dbReference>
<feature type="binding site" evidence="12">
    <location>
        <begin position="136"/>
        <end position="138"/>
    </location>
    <ligand>
        <name>a peptide</name>
        <dbReference type="ChEBI" id="CHEBI:60466"/>
    </ligand>
</feature>
<sequence>MSRLSPQDPNSYSRPDQVVVSGIHITWTVDFTQKVLHGAALLTVDRKQDDVPHLILDTRELDIKGVKVEETGQGLTYVLGEHHPNFGSSFTITLPSDAKKQCKIQIEYETSPGCSALQWLSPEQTAGKKQPYVFSQCQAIHCRSLLPCQDTPSVKMPYTAEVKASSDLVVLMSALRDGQNEEGAITTFRFRQPIPMPSYLIALAVGALESRKVGPRSHVWSEKEVVEKAEFEFAETEQMLKAAEELCGPYVWGQYDLLILPPSFPYGGMENPCLTFVTPTLLAGDRSLADVVAHEISHSWTGNLVTNCQWEHFWLNEGFTMFVERKIASKLHGETTRHFSALGGWKDLAECIRTRGKDDPLTCLVPDLTGVDPDDAFSTVPYEKGHTLLWHLETLVGGPSEFEPFLRAYLDKFKYQSITSETFRSFLLEYYNGREATLASVDWKAWWHTPGMPPIKPKFDDTLAIACSDLCRRWVEWQLDTECPFTAKDLASLSSNQVREWLVQLQEEDPLPVSKLQKMEELYSMSGRQNSEIRFRWLRLAIKAHWTEQVDDALKFVTEQGRMKFVRPIYRDLYQWEEMRARAIATYESHKDSMMHVAAYVVAKDLKLRE</sequence>
<dbReference type="GO" id="GO:0005829">
    <property type="term" value="C:cytosol"/>
    <property type="evidence" value="ECO:0007669"/>
    <property type="project" value="TreeGrafter"/>
</dbReference>
<comment type="caution">
    <text evidence="16">The sequence shown here is derived from an EMBL/GenBank/DDBJ whole genome shotgun (WGS) entry which is preliminary data.</text>
</comment>
<dbReference type="PANTHER" id="PTHR45726">
    <property type="entry name" value="LEUKOTRIENE A-4 HYDROLASE"/>
    <property type="match status" value="1"/>
</dbReference>
<evidence type="ECO:0000313" key="16">
    <source>
        <dbReference type="EMBL" id="KAK3873974.1"/>
    </source>
</evidence>
<keyword evidence="7 13" id="KW-0479">Metal-binding</keyword>
<dbReference type="InterPro" id="IPR034015">
    <property type="entry name" value="M1_LTA4H"/>
</dbReference>
<organism evidence="16 17">
    <name type="scientific">Petrolisthes cinctipes</name>
    <name type="common">Flat porcelain crab</name>
    <dbReference type="NCBI Taxonomy" id="88211"/>
    <lineage>
        <taxon>Eukaryota</taxon>
        <taxon>Metazoa</taxon>
        <taxon>Ecdysozoa</taxon>
        <taxon>Arthropoda</taxon>
        <taxon>Crustacea</taxon>
        <taxon>Multicrustacea</taxon>
        <taxon>Malacostraca</taxon>
        <taxon>Eumalacostraca</taxon>
        <taxon>Eucarida</taxon>
        <taxon>Decapoda</taxon>
        <taxon>Pleocyemata</taxon>
        <taxon>Anomura</taxon>
        <taxon>Galatheoidea</taxon>
        <taxon>Porcellanidae</taxon>
        <taxon>Petrolisthes</taxon>
    </lineage>
</organism>
<dbReference type="EC" id="3.3.2.6" evidence="14"/>
<name>A0AAE1FGQ4_PETCI</name>
<proteinExistence type="inferred from homology"/>
<dbReference type="InterPro" id="IPR042097">
    <property type="entry name" value="Aminopeptidase_N-like_N_sf"/>
</dbReference>
<protein>
    <recommendedName>
        <fullName evidence="14">Leukotriene A(4) hydrolase</fullName>
        <shortName evidence="14">LTA-4 hydrolase</shortName>
        <ecNumber evidence="14">3.3.2.6</ecNumber>
    </recommendedName>
</protein>
<feature type="binding site" evidence="13">
    <location>
        <position position="298"/>
    </location>
    <ligand>
        <name>Zn(2+)</name>
        <dbReference type="ChEBI" id="CHEBI:29105"/>
        <note>catalytic</note>
    </ligand>
</feature>
<evidence type="ECO:0000256" key="9">
    <source>
        <dbReference type="ARBA" id="ARBA00022833"/>
    </source>
</evidence>
<evidence type="ECO:0000256" key="7">
    <source>
        <dbReference type="ARBA" id="ARBA00022723"/>
    </source>
</evidence>
<feature type="binding site" evidence="12">
    <location>
        <begin position="265"/>
        <end position="270"/>
    </location>
    <ligand>
        <name>a peptide</name>
        <dbReference type="ChEBI" id="CHEBI:60466"/>
    </ligand>
</feature>
<keyword evidence="8 14" id="KW-0378">Hydrolase</keyword>
<dbReference type="Gene3D" id="2.60.40.1730">
    <property type="entry name" value="tricorn interacting facor f3 domain"/>
    <property type="match status" value="1"/>
</dbReference>
<dbReference type="Gene3D" id="1.10.390.10">
    <property type="entry name" value="Neutral Protease Domain 2"/>
    <property type="match status" value="1"/>
</dbReference>
<dbReference type="Pfam" id="PF01433">
    <property type="entry name" value="Peptidase_M1"/>
    <property type="match status" value="1"/>
</dbReference>
<keyword evidence="14" id="KW-0434">Leukotriene biosynthesis</keyword>
<comment type="similarity">
    <text evidence="4 14">Belongs to the peptidase M1 family.</text>
</comment>
<dbReference type="InterPro" id="IPR038502">
    <property type="entry name" value="M1_LTA-4_hydro/amino_C_sf"/>
</dbReference>
<dbReference type="PRINTS" id="PR00756">
    <property type="entry name" value="ALADIPTASE"/>
</dbReference>
<dbReference type="CDD" id="cd09599">
    <property type="entry name" value="M1_LTA4H"/>
    <property type="match status" value="1"/>
</dbReference>
<reference evidence="16" key="1">
    <citation type="submission" date="2023-10" db="EMBL/GenBank/DDBJ databases">
        <title>Genome assemblies of two species of porcelain crab, Petrolisthes cinctipes and Petrolisthes manimaculis (Anomura: Porcellanidae).</title>
        <authorList>
            <person name="Angst P."/>
        </authorList>
    </citation>
    <scope>NUCLEOTIDE SEQUENCE</scope>
    <source>
        <strain evidence="16">PB745_01</strain>
        <tissue evidence="16">Gill</tissue>
    </source>
</reference>
<dbReference type="GO" id="GO:0005886">
    <property type="term" value="C:plasma membrane"/>
    <property type="evidence" value="ECO:0007669"/>
    <property type="project" value="UniProtKB-SubCell"/>
</dbReference>
<dbReference type="SUPFAM" id="SSF63737">
    <property type="entry name" value="Leukotriene A4 hydrolase N-terminal domain"/>
    <property type="match status" value="1"/>
</dbReference>
<dbReference type="EMBL" id="JAWQEG010002156">
    <property type="protein sequence ID" value="KAK3873974.1"/>
    <property type="molecule type" value="Genomic_DNA"/>
</dbReference>
<dbReference type="InterPro" id="IPR045357">
    <property type="entry name" value="Aminopeptidase_N-like_N"/>
</dbReference>
<feature type="domain" description="Peptidase M1 leukotriene A4 hydrolase/aminopeptidase C-terminal" evidence="15">
    <location>
        <begin position="462"/>
        <end position="606"/>
    </location>
</feature>
<evidence type="ECO:0000256" key="11">
    <source>
        <dbReference type="PIRSR" id="PIRSR612777-1"/>
    </source>
</evidence>
<feature type="binding site" evidence="12">
    <location>
        <begin position="562"/>
        <end position="564"/>
    </location>
    <ligand>
        <name>a peptide</name>
        <dbReference type="ChEBI" id="CHEBI:60466"/>
    </ligand>
</feature>
<evidence type="ECO:0000256" key="10">
    <source>
        <dbReference type="ARBA" id="ARBA00023049"/>
    </source>
</evidence>
<dbReference type="SUPFAM" id="SSF48371">
    <property type="entry name" value="ARM repeat"/>
    <property type="match status" value="1"/>
</dbReference>